<dbReference type="Gene3D" id="1.10.101.10">
    <property type="entry name" value="PGBD-like superfamily/PGBD"/>
    <property type="match status" value="4"/>
</dbReference>
<dbReference type="PANTHER" id="PTHR41533">
    <property type="entry name" value="L,D-TRANSPEPTIDASE HI_1667-RELATED"/>
    <property type="match status" value="1"/>
</dbReference>
<evidence type="ECO:0000256" key="4">
    <source>
        <dbReference type="ARBA" id="ARBA00022807"/>
    </source>
</evidence>
<dbReference type="InterPro" id="IPR052905">
    <property type="entry name" value="LD-transpeptidase_YkuD-like"/>
</dbReference>
<gene>
    <name evidence="7" type="ORF">OW255_13620</name>
</gene>
<evidence type="ECO:0000256" key="5">
    <source>
        <dbReference type="SAM" id="MobiDB-lite"/>
    </source>
</evidence>
<proteinExistence type="inferred from homology"/>
<keyword evidence="2" id="KW-0645">Protease</keyword>
<evidence type="ECO:0000313" key="8">
    <source>
        <dbReference type="Proteomes" id="UP001163115"/>
    </source>
</evidence>
<feature type="region of interest" description="Disordered" evidence="5">
    <location>
        <begin position="362"/>
        <end position="388"/>
    </location>
</feature>
<dbReference type="RefSeq" id="WP_268114353.1">
    <property type="nucleotide sequence ID" value="NZ_CP113524.1"/>
</dbReference>
<evidence type="ECO:0000256" key="2">
    <source>
        <dbReference type="ARBA" id="ARBA00022670"/>
    </source>
</evidence>
<comment type="similarity">
    <text evidence="1">Belongs to the peptidase C40 family.</text>
</comment>
<protein>
    <submittedName>
        <fullName evidence="7">Peptidoglycan-binding protein</fullName>
    </submittedName>
</protein>
<name>A0ABY7A7Y5_9FIRM</name>
<feature type="compositionally biased region" description="Basic and acidic residues" evidence="5">
    <location>
        <begin position="45"/>
        <end position="72"/>
    </location>
</feature>
<dbReference type="SUPFAM" id="SSF54001">
    <property type="entry name" value="Cysteine proteinases"/>
    <property type="match status" value="1"/>
</dbReference>
<dbReference type="InterPro" id="IPR036365">
    <property type="entry name" value="PGBD-like_sf"/>
</dbReference>
<keyword evidence="3" id="KW-0378">Hydrolase</keyword>
<evidence type="ECO:0000259" key="6">
    <source>
        <dbReference type="PROSITE" id="PS51935"/>
    </source>
</evidence>
<evidence type="ECO:0000256" key="3">
    <source>
        <dbReference type="ARBA" id="ARBA00022801"/>
    </source>
</evidence>
<evidence type="ECO:0000313" key="7">
    <source>
        <dbReference type="EMBL" id="WAJ22607.1"/>
    </source>
</evidence>
<feature type="domain" description="NlpC/P60" evidence="6">
    <location>
        <begin position="389"/>
        <end position="508"/>
    </location>
</feature>
<feature type="region of interest" description="Disordered" evidence="5">
    <location>
        <begin position="45"/>
        <end position="82"/>
    </location>
</feature>
<dbReference type="SUPFAM" id="SSF47090">
    <property type="entry name" value="PGBD-like"/>
    <property type="match status" value="4"/>
</dbReference>
<accession>A0ABY7A7Y5</accession>
<dbReference type="InterPro" id="IPR002477">
    <property type="entry name" value="Peptidoglycan-bd-like"/>
</dbReference>
<dbReference type="Proteomes" id="UP001163115">
    <property type="component" value="Chromosome"/>
</dbReference>
<dbReference type="Gene3D" id="3.90.1720.10">
    <property type="entry name" value="endopeptidase domain like (from Nostoc punctiforme)"/>
    <property type="match status" value="1"/>
</dbReference>
<dbReference type="InterPro" id="IPR000064">
    <property type="entry name" value="NLP_P60_dom"/>
</dbReference>
<keyword evidence="4" id="KW-0788">Thiol protease</keyword>
<sequence length="509" mass="55334">MLNLIKKHKRAAAATAVIAVLAGIFAISVHNQKKGLGPKQEKEVLSLQKGEPDINLKTENEASPSEAEREENTDTPPPEYLKEGVEHPFVATLQDRLMELGFMENDEPTSFYGPVTASAVKIYQRQNNLVQDGVVGPETLAILLSDEAKYYAVSLGISGDDVKRIQNRLYELGYLMKKENVSGEFDEVTEKAVIKLQELNQLSVDGKVGRQTINLLYSEEIKPDYLAYGENNDVVLSAQKQLKGLGYLTTVPDGNYGTDTVMAVKQFQARNDLVVDGYLGPSTRIALEGGEARPNGLVLGEQGESVKRVQELLNKYGYLSSSNATGYFGEITEQAVKTFQSDNGLPPDGSVGVQTLSYLSGDKSVKGKTGGSAGSKKPDTDKSGGGTANGNVKALINIASSKVGSKYVWGSKGPGSFDCSGFVYWCLNQIGVRQSYLTSSGWRNMGKYKRISNYEDIRPGDIIVEKGHMGIAADGGMVIDASSGNGKVVHRKRSAWWKSNFIVAWRIFE</sequence>
<evidence type="ECO:0000256" key="1">
    <source>
        <dbReference type="ARBA" id="ARBA00007074"/>
    </source>
</evidence>
<keyword evidence="8" id="KW-1185">Reference proteome</keyword>
<dbReference type="InterPro" id="IPR036366">
    <property type="entry name" value="PGBDSf"/>
</dbReference>
<organism evidence="7 8">
    <name type="scientific">Lacrimispora xylanolytica</name>
    <dbReference type="NCBI Taxonomy" id="29375"/>
    <lineage>
        <taxon>Bacteria</taxon>
        <taxon>Bacillati</taxon>
        <taxon>Bacillota</taxon>
        <taxon>Clostridia</taxon>
        <taxon>Lachnospirales</taxon>
        <taxon>Lachnospiraceae</taxon>
        <taxon>Lacrimispora</taxon>
    </lineage>
</organism>
<reference evidence="7" key="1">
    <citation type="submission" date="2022-11" db="EMBL/GenBank/DDBJ databases">
        <title>Lacrimispora xylanolytica sy1, complete genome.</title>
        <authorList>
            <person name="Choi S."/>
        </authorList>
    </citation>
    <scope>NUCLEOTIDE SEQUENCE</scope>
    <source>
        <strain evidence="7">Sy1</strain>
    </source>
</reference>
<dbReference type="PROSITE" id="PS51935">
    <property type="entry name" value="NLPC_P60"/>
    <property type="match status" value="1"/>
</dbReference>
<dbReference type="PANTHER" id="PTHR41533:SF1">
    <property type="entry name" value="L,D-TRANSPEPTIDASE YCBB-RELATED"/>
    <property type="match status" value="1"/>
</dbReference>
<dbReference type="Pfam" id="PF00877">
    <property type="entry name" value="NLPC_P60"/>
    <property type="match status" value="1"/>
</dbReference>
<dbReference type="Pfam" id="PF01471">
    <property type="entry name" value="PG_binding_1"/>
    <property type="match status" value="4"/>
</dbReference>
<dbReference type="EMBL" id="CP113524">
    <property type="protein sequence ID" value="WAJ22607.1"/>
    <property type="molecule type" value="Genomic_DNA"/>
</dbReference>
<dbReference type="InterPro" id="IPR038765">
    <property type="entry name" value="Papain-like_cys_pep_sf"/>
</dbReference>